<dbReference type="SUPFAM" id="SSF69572">
    <property type="entry name" value="Activating enzymes of the ubiquitin-like proteins"/>
    <property type="match status" value="1"/>
</dbReference>
<dbReference type="GO" id="GO:0005737">
    <property type="term" value="C:cytoplasm"/>
    <property type="evidence" value="ECO:0007669"/>
    <property type="project" value="TreeGrafter"/>
</dbReference>
<evidence type="ECO:0000256" key="1">
    <source>
        <dbReference type="ARBA" id="ARBA00009919"/>
    </source>
</evidence>
<dbReference type="InterPro" id="IPR045886">
    <property type="entry name" value="ThiF/MoeB/HesA"/>
</dbReference>
<feature type="transmembrane region" description="Helical" evidence="2">
    <location>
        <begin position="35"/>
        <end position="56"/>
    </location>
</feature>
<dbReference type="CDD" id="cd00757">
    <property type="entry name" value="ThiF_MoeB_HesA_family"/>
    <property type="match status" value="1"/>
</dbReference>
<evidence type="ECO:0000256" key="2">
    <source>
        <dbReference type="SAM" id="Phobius"/>
    </source>
</evidence>
<organism evidence="4">
    <name type="scientific">Ignisphaera aggregans</name>
    <dbReference type="NCBI Taxonomy" id="334771"/>
    <lineage>
        <taxon>Archaea</taxon>
        <taxon>Thermoproteota</taxon>
        <taxon>Thermoprotei</taxon>
        <taxon>Desulfurococcales</taxon>
        <taxon>Desulfurococcaceae</taxon>
        <taxon>Ignisphaera</taxon>
    </lineage>
</organism>
<feature type="domain" description="THIF-type NAD/FAD binding fold" evidence="3">
    <location>
        <begin position="15"/>
        <end position="245"/>
    </location>
</feature>
<dbReference type="PANTHER" id="PTHR10953">
    <property type="entry name" value="UBIQUITIN-ACTIVATING ENZYME E1"/>
    <property type="match status" value="1"/>
</dbReference>
<accession>A0A7J3I5A0</accession>
<reference evidence="4" key="1">
    <citation type="journal article" date="2020" name="mSystems">
        <title>Genome- and Community-Level Interaction Insights into Carbon Utilization and Element Cycling Functions of Hydrothermarchaeota in Hydrothermal Sediment.</title>
        <authorList>
            <person name="Zhou Z."/>
            <person name="Liu Y."/>
            <person name="Xu W."/>
            <person name="Pan J."/>
            <person name="Luo Z.H."/>
            <person name="Li M."/>
        </authorList>
    </citation>
    <scope>NUCLEOTIDE SEQUENCE [LARGE SCALE GENOMIC DNA]</scope>
    <source>
        <strain evidence="4">SpSt-618</strain>
    </source>
</reference>
<dbReference type="FunFam" id="3.40.50.720:FF:000080">
    <property type="entry name" value="Thiazole biosynthesis adenylyltransferase ThiF"/>
    <property type="match status" value="1"/>
</dbReference>
<comment type="caution">
    <text evidence="4">The sequence shown here is derived from an EMBL/GenBank/DDBJ whole genome shotgun (WGS) entry which is preliminary data.</text>
</comment>
<dbReference type="PANTHER" id="PTHR10953:SF102">
    <property type="entry name" value="ADENYLYLTRANSFERASE AND SULFURTRANSFERASE MOCS3"/>
    <property type="match status" value="1"/>
</dbReference>
<sequence length="249" mass="27598">MGIVLPLDKYELERYSRQLPLIGVERQEKLKSSTVLIVGAGGLGSVISVYLTYIGVGRVIIVDDGIVELNNLNRQIIYSDRDVNEPKAVVACRKLREANPRVVIDCYGERFDERSGDRLVKEADVVIDALDNWRTRLILNSLCIRNGKPFIHGGVEGWHGQVTTIIPGQTPCLNCLFVGRKVVDKESVIPVIAFTPGIIGLIEATEAVKLLIQSGELLTNKLLLVDLYTMEFKTVNISRNPKCPVCSRA</sequence>
<keyword evidence="2" id="KW-0812">Transmembrane</keyword>
<dbReference type="GO" id="GO:0016779">
    <property type="term" value="F:nucleotidyltransferase activity"/>
    <property type="evidence" value="ECO:0007669"/>
    <property type="project" value="TreeGrafter"/>
</dbReference>
<proteinExistence type="inferred from homology"/>
<keyword evidence="2" id="KW-0472">Membrane</keyword>
<dbReference type="Gene3D" id="3.40.50.720">
    <property type="entry name" value="NAD(P)-binding Rossmann-like Domain"/>
    <property type="match status" value="1"/>
</dbReference>
<comment type="similarity">
    <text evidence="1">Belongs to the HesA/MoeB/ThiF family.</text>
</comment>
<dbReference type="Pfam" id="PF00899">
    <property type="entry name" value="ThiF"/>
    <property type="match status" value="1"/>
</dbReference>
<dbReference type="GO" id="GO:0004792">
    <property type="term" value="F:thiosulfate-cyanide sulfurtransferase activity"/>
    <property type="evidence" value="ECO:0007669"/>
    <property type="project" value="TreeGrafter"/>
</dbReference>
<evidence type="ECO:0000313" key="4">
    <source>
        <dbReference type="EMBL" id="HGN35966.1"/>
    </source>
</evidence>
<dbReference type="EMBL" id="DTAI01000009">
    <property type="protein sequence ID" value="HGN35966.1"/>
    <property type="molecule type" value="Genomic_DNA"/>
</dbReference>
<dbReference type="InterPro" id="IPR000594">
    <property type="entry name" value="ThiF_NAD_FAD-bd"/>
</dbReference>
<evidence type="ECO:0000259" key="3">
    <source>
        <dbReference type="Pfam" id="PF00899"/>
    </source>
</evidence>
<dbReference type="InterPro" id="IPR035985">
    <property type="entry name" value="Ubiquitin-activating_enz"/>
</dbReference>
<name>A0A7J3I5A0_9CREN</name>
<keyword evidence="2" id="KW-1133">Transmembrane helix</keyword>
<protein>
    <submittedName>
        <fullName evidence="4">HesA/MoeB/ThiF family protein</fullName>
    </submittedName>
</protein>
<dbReference type="GO" id="GO:0008641">
    <property type="term" value="F:ubiquitin-like modifier activating enzyme activity"/>
    <property type="evidence" value="ECO:0007669"/>
    <property type="project" value="InterPro"/>
</dbReference>
<dbReference type="AlphaFoldDB" id="A0A7J3I5A0"/>
<gene>
    <name evidence="4" type="ORF">ENT87_00215</name>
</gene>